<protein>
    <submittedName>
        <fullName evidence="3">Major facilitator superfamily</fullName>
    </submittedName>
</protein>
<feature type="transmembrane region" description="Helical" evidence="1">
    <location>
        <begin position="12"/>
        <end position="35"/>
    </location>
</feature>
<dbReference type="EMBL" id="RBOA01000325">
    <property type="protein sequence ID" value="RML98207.1"/>
    <property type="molecule type" value="Genomic_DNA"/>
</dbReference>
<name>A0A0P9QJZ8_PSEA0</name>
<sequence>MTVDNGHRWKVLGVGVAANASFSSVVGGLPATAVYMRATYQLDNSELGLVLGVLGLGIAISEIPWASDHGLVQRW</sequence>
<dbReference type="RefSeq" id="WP_223282944.1">
    <property type="nucleotide sequence ID" value="NZ_BMZW01000009.1"/>
</dbReference>
<evidence type="ECO:0000313" key="3">
    <source>
        <dbReference type="EMBL" id="KPX25068.1"/>
    </source>
</evidence>
<gene>
    <name evidence="3" type="ORF">ALO70_01815</name>
    <name evidence="5" type="ORF">ALQ39_00552</name>
    <name evidence="4" type="ORF">ALQ86_02123</name>
    <name evidence="2" type="ORF">PSE10A_19570</name>
</gene>
<keyword evidence="1" id="KW-0472">Membrane</keyword>
<evidence type="ECO:0000313" key="5">
    <source>
        <dbReference type="EMBL" id="RMO54570.1"/>
    </source>
</evidence>
<dbReference type="PATRIC" id="fig|129137.4.peg.2630"/>
<dbReference type="Proteomes" id="UP000275613">
    <property type="component" value="Unassembled WGS sequence"/>
</dbReference>
<dbReference type="SUPFAM" id="SSF103473">
    <property type="entry name" value="MFS general substrate transporter"/>
    <property type="match status" value="1"/>
</dbReference>
<reference evidence="7 8" key="2">
    <citation type="submission" date="2018-08" db="EMBL/GenBank/DDBJ databases">
        <title>Recombination of ecologically and evolutionarily significant loci maintains genetic cohesion in the Pseudomonas syringae species complex.</title>
        <authorList>
            <person name="Dillon M."/>
            <person name="Thakur S."/>
            <person name="Almeida R.N.D."/>
            <person name="Weir B.S."/>
            <person name="Guttman D.S."/>
        </authorList>
    </citation>
    <scope>NUCLEOTIDE SEQUENCE [LARGE SCALE GENOMIC DNA]</scope>
    <source>
        <strain evidence="5 8">ICMP 4316</strain>
        <strain evidence="4 7">ICMP 8636</strain>
    </source>
</reference>
<reference evidence="3 6" key="1">
    <citation type="submission" date="2015-09" db="EMBL/GenBank/DDBJ databases">
        <title>Genome announcement of multiple Pseudomonas syringae strains.</title>
        <authorList>
            <person name="Thakur S."/>
            <person name="Wang P.W."/>
            <person name="Gong Y."/>
            <person name="Weir B.S."/>
            <person name="Guttman D.S."/>
        </authorList>
    </citation>
    <scope>NUCLEOTIDE SEQUENCE [LARGE SCALE GENOMIC DNA]</scope>
    <source>
        <strain evidence="3 6">ICMP4455</strain>
    </source>
</reference>
<evidence type="ECO:0000313" key="7">
    <source>
        <dbReference type="Proteomes" id="UP000272627"/>
    </source>
</evidence>
<dbReference type="Proteomes" id="UP000272627">
    <property type="component" value="Unassembled WGS sequence"/>
</dbReference>
<evidence type="ECO:0000313" key="4">
    <source>
        <dbReference type="EMBL" id="RML98207.1"/>
    </source>
</evidence>
<proteinExistence type="predicted"/>
<accession>A0A0P9QJZ8</accession>
<keyword evidence="1" id="KW-1133">Transmembrane helix</keyword>
<evidence type="ECO:0000256" key="1">
    <source>
        <dbReference type="SAM" id="Phobius"/>
    </source>
</evidence>
<keyword evidence="1" id="KW-0812">Transmembrane</keyword>
<dbReference type="Proteomes" id="UP000630864">
    <property type="component" value="Unassembled WGS sequence"/>
</dbReference>
<evidence type="ECO:0000313" key="6">
    <source>
        <dbReference type="Proteomes" id="UP000050490"/>
    </source>
</evidence>
<evidence type="ECO:0000313" key="2">
    <source>
        <dbReference type="EMBL" id="GFZ59446.1"/>
    </source>
</evidence>
<evidence type="ECO:0000313" key="8">
    <source>
        <dbReference type="Proteomes" id="UP000275613"/>
    </source>
</evidence>
<organism evidence="3 6">
    <name type="scientific">Pseudomonas amygdali pv. eriobotryae</name>
    <dbReference type="NCBI Taxonomy" id="129137"/>
    <lineage>
        <taxon>Bacteria</taxon>
        <taxon>Pseudomonadati</taxon>
        <taxon>Pseudomonadota</taxon>
        <taxon>Gammaproteobacteria</taxon>
        <taxon>Pseudomonadales</taxon>
        <taxon>Pseudomonadaceae</taxon>
        <taxon>Pseudomonas</taxon>
        <taxon>Pseudomonas amygdali</taxon>
    </lineage>
</organism>
<comment type="caution">
    <text evidence="3">The sequence shown here is derived from an EMBL/GenBank/DDBJ whole genome shotgun (WGS) entry which is preliminary data.</text>
</comment>
<dbReference type="EMBL" id="RBPV01000333">
    <property type="protein sequence ID" value="RMO54570.1"/>
    <property type="molecule type" value="Genomic_DNA"/>
</dbReference>
<dbReference type="InterPro" id="IPR036259">
    <property type="entry name" value="MFS_trans_sf"/>
</dbReference>
<dbReference type="EMBL" id="BMZW01000009">
    <property type="protein sequence ID" value="GFZ59446.1"/>
    <property type="molecule type" value="Genomic_DNA"/>
</dbReference>
<dbReference type="AlphaFoldDB" id="A0A0P9QJZ8"/>
<feature type="transmembrane region" description="Helical" evidence="1">
    <location>
        <begin position="47"/>
        <end position="66"/>
    </location>
</feature>
<dbReference type="EMBL" id="LJQI01000305">
    <property type="protein sequence ID" value="KPX25068.1"/>
    <property type="molecule type" value="Genomic_DNA"/>
</dbReference>
<dbReference type="Proteomes" id="UP000050490">
    <property type="component" value="Unassembled WGS sequence"/>
</dbReference>
<reference evidence="2" key="3">
    <citation type="submission" date="2020-09" db="EMBL/GenBank/DDBJ databases">
        <title>Pseudomonas syringae pv. eriobotryae genome sequence causing loquat canker disease.</title>
        <authorList>
            <person name="Fukuda S."/>
            <person name="Tashiro H."/>
            <person name="Nagano Y."/>
        </authorList>
    </citation>
    <scope>NUCLEOTIDE SEQUENCE</scope>
    <source>
        <strain evidence="2">AM001</strain>
    </source>
</reference>